<dbReference type="GO" id="GO:0016491">
    <property type="term" value="F:oxidoreductase activity"/>
    <property type="evidence" value="ECO:0007669"/>
    <property type="project" value="UniProtKB-KW"/>
</dbReference>
<dbReference type="Pfam" id="PF01568">
    <property type="entry name" value="Molydop_binding"/>
    <property type="match status" value="1"/>
</dbReference>
<accession>A0A0F9HQX1</accession>
<dbReference type="PANTHER" id="PTHR43742">
    <property type="entry name" value="TRIMETHYLAMINE-N-OXIDE REDUCTASE"/>
    <property type="match status" value="1"/>
</dbReference>
<dbReference type="PANTHER" id="PTHR43742:SF6">
    <property type="entry name" value="OXIDOREDUCTASE YYAE-RELATED"/>
    <property type="match status" value="1"/>
</dbReference>
<dbReference type="Gene3D" id="2.20.25.90">
    <property type="entry name" value="ADC-like domains"/>
    <property type="match status" value="1"/>
</dbReference>
<feature type="non-terminal residue" evidence="9">
    <location>
        <position position="1"/>
    </location>
</feature>
<evidence type="ECO:0000256" key="6">
    <source>
        <dbReference type="ARBA" id="ARBA00023004"/>
    </source>
</evidence>
<dbReference type="PROSITE" id="PS00490">
    <property type="entry name" value="MOLYBDOPTERIN_PROK_2"/>
    <property type="match status" value="1"/>
</dbReference>
<keyword evidence="6" id="KW-0408">Iron</keyword>
<dbReference type="InterPro" id="IPR050612">
    <property type="entry name" value="Prok_Mopterin_Oxidored"/>
</dbReference>
<dbReference type="SUPFAM" id="SSF53706">
    <property type="entry name" value="Formate dehydrogenase/DMSO reductase, domains 1-3"/>
    <property type="match status" value="1"/>
</dbReference>
<dbReference type="InterPro" id="IPR006655">
    <property type="entry name" value="Mopterin_OxRdtase_prok_CS"/>
</dbReference>
<dbReference type="Pfam" id="PF04879">
    <property type="entry name" value="Molybdop_Fe4S4"/>
    <property type="match status" value="1"/>
</dbReference>
<dbReference type="PROSITE" id="PS51669">
    <property type="entry name" value="4FE4S_MOW_BIS_MGD"/>
    <property type="match status" value="1"/>
</dbReference>
<dbReference type="AlphaFoldDB" id="A0A0F9HQX1"/>
<dbReference type="SUPFAM" id="SSF50692">
    <property type="entry name" value="ADC-like"/>
    <property type="match status" value="1"/>
</dbReference>
<dbReference type="InterPro" id="IPR009010">
    <property type="entry name" value="Asp_de-COase-like_dom_sf"/>
</dbReference>
<dbReference type="Gene3D" id="2.40.40.20">
    <property type="match status" value="1"/>
</dbReference>
<dbReference type="GO" id="GO:0051536">
    <property type="term" value="F:iron-sulfur cluster binding"/>
    <property type="evidence" value="ECO:0007669"/>
    <property type="project" value="UniProtKB-KW"/>
</dbReference>
<dbReference type="SMART" id="SM00926">
    <property type="entry name" value="Molybdop_Fe4S4"/>
    <property type="match status" value="1"/>
</dbReference>
<keyword evidence="5" id="KW-0560">Oxidoreductase</keyword>
<dbReference type="Gene3D" id="3.40.50.740">
    <property type="match status" value="2"/>
</dbReference>
<evidence type="ECO:0000256" key="2">
    <source>
        <dbReference type="ARBA" id="ARBA00010312"/>
    </source>
</evidence>
<dbReference type="InterPro" id="IPR006656">
    <property type="entry name" value="Mopterin_OxRdtase"/>
</dbReference>
<dbReference type="GO" id="GO:0046872">
    <property type="term" value="F:metal ion binding"/>
    <property type="evidence" value="ECO:0007669"/>
    <property type="project" value="UniProtKB-KW"/>
</dbReference>
<dbReference type="InterPro" id="IPR006657">
    <property type="entry name" value="MoPterin_dinucl-bd_dom"/>
</dbReference>
<dbReference type="InterPro" id="IPR006963">
    <property type="entry name" value="Mopterin_OxRdtase_4Fe-4S_dom"/>
</dbReference>
<sequence length="758" mass="86043">YLYMINNNKDLRVIRTACPAHCGIDCCGILAHMKDNRVVKLEPADFPDENDRRICLRGLSSLEITYHPDRIKYPMKRIGERGEVKFKRITWDEAYDTIISKFKRISEDYGWKSIGWVLGGPGSGTTKFGAYLRLASLTQSTRVSAWGYGDAGLPCGSRVIFGHQFPYMHLFGEFWQRKWPDLLVIWGSNPAETMPLQTMRKVLDAKENGTQVVVIDPRFTVTASKADEYIGLKPGTDSAFALGLMHVIFQKRIYNPEFVREFTNGSYLVRTDTGKFLRGKDIETKKENVYIIWHEPTDSYKVMRRSNVKEACLSGSFKVNGIECKPALQMLEDLTLQYTPKKTSEITGVQVDLIIKLAEKIATTKKVVFYTHMGFTRTYHGDISLRGLITVASITGHVTTSFSSGYMPAILNWDPFLKAIPEKPSFHRMGILNLYDAVISEKPYPIKAVWFAFINFLNQCANSNKIINEFFPKLDFIVQTELFITPTARYADLLLPVCSFLEFSDFLPHPYPYLQLQQKVINPLYESKSDATIVAELAERLEFGEYFKGGEEGLIDLIIDHPLLKGVSRESLKKGAVKLQPLPEGGNFPLSFRTPSGKIELYAEQLVEDGEALPVYLPPIEAPISPSEKKYPLALINGHSRFRTHSMFANVQSLLDLSPEPIVDVNPSDAEKRDITNGDIVTVYNDRARTTLKARVTEGVKPGVLDITEGWWIEQFREGSLNHLTHDIINPVQDKIYEPNMHMNDVAVELMKYKEIEK</sequence>
<protein>
    <recommendedName>
        <fullName evidence="8">4Fe-4S Mo/W bis-MGD-type domain-containing protein</fullName>
    </recommendedName>
</protein>
<evidence type="ECO:0000256" key="1">
    <source>
        <dbReference type="ARBA" id="ARBA00001942"/>
    </source>
</evidence>
<comment type="cofactor">
    <cofactor evidence="1">
        <name>Mo-bis(molybdopterin guanine dinucleotide)</name>
        <dbReference type="ChEBI" id="CHEBI:60539"/>
    </cofactor>
</comment>
<evidence type="ECO:0000256" key="5">
    <source>
        <dbReference type="ARBA" id="ARBA00023002"/>
    </source>
</evidence>
<evidence type="ECO:0000256" key="3">
    <source>
        <dbReference type="ARBA" id="ARBA00022505"/>
    </source>
</evidence>
<reference evidence="9" key="1">
    <citation type="journal article" date="2015" name="Nature">
        <title>Complex archaea that bridge the gap between prokaryotes and eukaryotes.</title>
        <authorList>
            <person name="Spang A."/>
            <person name="Saw J.H."/>
            <person name="Jorgensen S.L."/>
            <person name="Zaremba-Niedzwiedzka K."/>
            <person name="Martijn J."/>
            <person name="Lind A.E."/>
            <person name="van Eijk R."/>
            <person name="Schleper C."/>
            <person name="Guy L."/>
            <person name="Ettema T.J."/>
        </authorList>
    </citation>
    <scope>NUCLEOTIDE SEQUENCE</scope>
</reference>
<proteinExistence type="inferred from homology"/>
<comment type="similarity">
    <text evidence="2">Belongs to the prokaryotic molybdopterin-containing oxidoreductase family.</text>
</comment>
<dbReference type="EMBL" id="LAZR01021807">
    <property type="protein sequence ID" value="KKL84060.1"/>
    <property type="molecule type" value="Genomic_DNA"/>
</dbReference>
<keyword evidence="4" id="KW-0479">Metal-binding</keyword>
<name>A0A0F9HQX1_9ZZZZ</name>
<keyword evidence="7" id="KW-0411">Iron-sulfur</keyword>
<evidence type="ECO:0000313" key="9">
    <source>
        <dbReference type="EMBL" id="KKL84060.1"/>
    </source>
</evidence>
<dbReference type="Gene3D" id="3.40.228.10">
    <property type="entry name" value="Dimethylsulfoxide Reductase, domain 2"/>
    <property type="match status" value="1"/>
</dbReference>
<feature type="domain" description="4Fe-4S Mo/W bis-MGD-type" evidence="8">
    <location>
        <begin position="11"/>
        <end position="69"/>
    </location>
</feature>
<evidence type="ECO:0000256" key="7">
    <source>
        <dbReference type="ARBA" id="ARBA00023014"/>
    </source>
</evidence>
<evidence type="ECO:0000259" key="8">
    <source>
        <dbReference type="PROSITE" id="PS51669"/>
    </source>
</evidence>
<dbReference type="GO" id="GO:0043546">
    <property type="term" value="F:molybdopterin cofactor binding"/>
    <property type="evidence" value="ECO:0007669"/>
    <property type="project" value="InterPro"/>
</dbReference>
<keyword evidence="3" id="KW-0500">Molybdenum</keyword>
<dbReference type="Pfam" id="PF00384">
    <property type="entry name" value="Molybdopterin"/>
    <property type="match status" value="1"/>
</dbReference>
<organism evidence="9">
    <name type="scientific">marine sediment metagenome</name>
    <dbReference type="NCBI Taxonomy" id="412755"/>
    <lineage>
        <taxon>unclassified sequences</taxon>
        <taxon>metagenomes</taxon>
        <taxon>ecological metagenomes</taxon>
    </lineage>
</organism>
<gene>
    <name evidence="9" type="ORF">LCGC14_1968510</name>
</gene>
<comment type="caution">
    <text evidence="9">The sequence shown here is derived from an EMBL/GenBank/DDBJ whole genome shotgun (WGS) entry which is preliminary data.</text>
</comment>
<evidence type="ECO:0000256" key="4">
    <source>
        <dbReference type="ARBA" id="ARBA00022723"/>
    </source>
</evidence>